<reference evidence="2" key="1">
    <citation type="journal article" date="2019" name="Genome Biol. Evol.">
        <title>Tracing the Evolution of the Plastome and Mitogenome in the Chloropicophyceae Uncovered Convergent tRNA Gene Losses and a Variant Plastid Genetic Code.</title>
        <authorList>
            <person name="Turmel M."/>
            <person name="Dos Santos A.L."/>
            <person name="Otis C."/>
            <person name="Sergerie R."/>
            <person name="Lemieux C."/>
        </authorList>
    </citation>
    <scope>NUCLEOTIDE SEQUENCE</scope>
</reference>
<feature type="transmembrane region" description="Helical" evidence="1">
    <location>
        <begin position="43"/>
        <end position="60"/>
    </location>
</feature>
<gene>
    <name evidence="2" type="primary">ycf20</name>
</gene>
<protein>
    <submittedName>
        <fullName evidence="2">Hypothetical chloroplast RF20</fullName>
    </submittedName>
</protein>
<keyword evidence="2" id="KW-0934">Plastid</keyword>
<evidence type="ECO:0000256" key="1">
    <source>
        <dbReference type="SAM" id="Phobius"/>
    </source>
</evidence>
<keyword evidence="2" id="KW-0150">Chloroplast</keyword>
<proteinExistence type="predicted"/>
<keyword evidence="1" id="KW-0812">Transmembrane</keyword>
<name>A0A4D6C226_9CHLO</name>
<geneLocation type="chloroplast" evidence="2"/>
<sequence>MTFYSNKKKKNKNWIQRLIPLYQLVIGLIFGNSLVAIFQPPGWVIWGTVVILELLPIFNIKQKKFVILQRIRRGTLLAMILDAFRLGS</sequence>
<accession>A0A4D6C226</accession>
<organism evidence="2">
    <name type="scientific">Chloroparvula sp. RCC696</name>
    <dbReference type="NCBI Taxonomy" id="2565275"/>
    <lineage>
        <taxon>Eukaryota</taxon>
        <taxon>Viridiplantae</taxon>
        <taxon>Chlorophyta</taxon>
        <taxon>Chloropicophyceae</taxon>
        <taxon>Chloropicales</taxon>
        <taxon>Chloropicaceae</taxon>
        <taxon>Chloroparvula</taxon>
    </lineage>
</organism>
<keyword evidence="1" id="KW-1133">Transmembrane helix</keyword>
<evidence type="ECO:0000313" key="2">
    <source>
        <dbReference type="EMBL" id="QBX97812.1"/>
    </source>
</evidence>
<dbReference type="EMBL" id="MK085988">
    <property type="protein sequence ID" value="QBX97812.1"/>
    <property type="molecule type" value="Genomic_DNA"/>
</dbReference>
<feature type="transmembrane region" description="Helical" evidence="1">
    <location>
        <begin position="21"/>
        <end position="37"/>
    </location>
</feature>
<dbReference type="AlphaFoldDB" id="A0A4D6C226"/>
<keyword evidence="1" id="KW-0472">Membrane</keyword>